<dbReference type="RefSeq" id="WP_015395799.1">
    <property type="nucleotide sequence ID" value="NC_020291.1"/>
</dbReference>
<feature type="transmembrane region" description="Helical" evidence="1">
    <location>
        <begin position="58"/>
        <end position="79"/>
    </location>
</feature>
<dbReference type="KEGG" id="csr:Cspa_c57710"/>
<dbReference type="SUPFAM" id="SSF81442">
    <property type="entry name" value="Cytochrome c oxidase subunit I-like"/>
    <property type="match status" value="1"/>
</dbReference>
<protein>
    <submittedName>
        <fullName evidence="2">Uncharacterized protein</fullName>
    </submittedName>
</protein>
<gene>
    <name evidence="2" type="ORF">Cspa_c57710</name>
</gene>
<feature type="transmembrane region" description="Helical" evidence="1">
    <location>
        <begin position="20"/>
        <end position="42"/>
    </location>
</feature>
<dbReference type="eggNOG" id="ENOG50332HY">
    <property type="taxonomic scope" value="Bacteria"/>
</dbReference>
<dbReference type="HOGENOM" id="CLU_108843_0_0_9"/>
<keyword evidence="1" id="KW-1133">Transmembrane helix</keyword>
<dbReference type="OrthoDB" id="1864001at2"/>
<evidence type="ECO:0000313" key="2">
    <source>
        <dbReference type="EMBL" id="AGF59492.1"/>
    </source>
</evidence>
<reference evidence="2 3" key="1">
    <citation type="submission" date="2013-02" db="EMBL/GenBank/DDBJ databases">
        <title>Genome sequence of Clostridium saccharoperbutylacetonicum N1-4(HMT).</title>
        <authorList>
            <person name="Poehlein A."/>
            <person name="Daniel R."/>
        </authorList>
    </citation>
    <scope>NUCLEOTIDE SEQUENCE [LARGE SCALE GENOMIC DNA]</scope>
    <source>
        <strain evidence="3">N1-4(HMT)</strain>
    </source>
</reference>
<organism evidence="2 3">
    <name type="scientific">Clostridium saccharoperbutylacetonicum N1-4(HMT)</name>
    <dbReference type="NCBI Taxonomy" id="931276"/>
    <lineage>
        <taxon>Bacteria</taxon>
        <taxon>Bacillati</taxon>
        <taxon>Bacillota</taxon>
        <taxon>Clostridia</taxon>
        <taxon>Eubacteriales</taxon>
        <taxon>Clostridiaceae</taxon>
        <taxon>Clostridium</taxon>
    </lineage>
</organism>
<feature type="transmembrane region" description="Helical" evidence="1">
    <location>
        <begin position="85"/>
        <end position="103"/>
    </location>
</feature>
<name>M1N7Z4_9CLOT</name>
<keyword evidence="1" id="KW-0812">Transmembrane</keyword>
<keyword evidence="3" id="KW-1185">Reference proteome</keyword>
<proteinExistence type="predicted"/>
<evidence type="ECO:0000313" key="3">
    <source>
        <dbReference type="Proteomes" id="UP000011728"/>
    </source>
</evidence>
<evidence type="ECO:0000256" key="1">
    <source>
        <dbReference type="SAM" id="Phobius"/>
    </source>
</evidence>
<dbReference type="Proteomes" id="UP000011728">
    <property type="component" value="Chromosome"/>
</dbReference>
<dbReference type="STRING" id="36745.CLSAP_55350"/>
<dbReference type="InterPro" id="IPR036927">
    <property type="entry name" value="Cyt_c_oxase-like_su1_sf"/>
</dbReference>
<keyword evidence="1" id="KW-0472">Membrane</keyword>
<sequence>MNYNFNNIEVSVKNPNPKWWLSLPFIIFTFLAFFPIGIFLMWKRYTTYEKNSLQPGKAVTIIGCILLFGAFVTFIVSISDGFKQGKVAILFYLLSGISLVLVGKKRKENAKKFKKCISIILNDEIMDIDNISALIPASYENTKEYLQNMIDNGFFQDAYIDEIRRQIVFPKKKEANSYNQFNNTENNIRMKVVTCNGCGAQNSIATGTVGECEFCGSKIEA</sequence>
<accession>M1N7Z4</accession>
<dbReference type="AlphaFoldDB" id="M1N7Z4"/>
<dbReference type="EMBL" id="CP004121">
    <property type="protein sequence ID" value="AGF59492.1"/>
    <property type="molecule type" value="Genomic_DNA"/>
</dbReference>
<dbReference type="PATRIC" id="fig|931276.5.peg.5813"/>